<keyword evidence="1" id="KW-0675">Receptor</keyword>
<name>A0A432DY12_9FLAO</name>
<gene>
    <name evidence="1" type="ORF">EJ377_00420</name>
</gene>
<dbReference type="Proteomes" id="UP000276953">
    <property type="component" value="Unassembled WGS sequence"/>
</dbReference>
<dbReference type="EMBL" id="RYFC01000001">
    <property type="protein sequence ID" value="RTZ49244.1"/>
    <property type="molecule type" value="Genomic_DNA"/>
</dbReference>
<accession>A0A432DY12</accession>
<evidence type="ECO:0000313" key="2">
    <source>
        <dbReference type="Proteomes" id="UP000276953"/>
    </source>
</evidence>
<organism evidence="1 2">
    <name type="scientific">Chryseobacterium arthrosphaerae</name>
    <dbReference type="NCBI Taxonomy" id="651561"/>
    <lineage>
        <taxon>Bacteria</taxon>
        <taxon>Pseudomonadati</taxon>
        <taxon>Bacteroidota</taxon>
        <taxon>Flavobacteriia</taxon>
        <taxon>Flavobacteriales</taxon>
        <taxon>Weeksellaceae</taxon>
        <taxon>Chryseobacterium group</taxon>
        <taxon>Chryseobacterium</taxon>
    </lineage>
</organism>
<evidence type="ECO:0000313" key="1">
    <source>
        <dbReference type="EMBL" id="RTZ49244.1"/>
    </source>
</evidence>
<sequence length="93" mass="10811">MKILHNYQFSLFSINIKDKLTQLGATMSNPEKHLIRIGPIPESKNRGLEMSIGYSYKLSALCFKDSAFLNYTYNDFKYTDFSTYLKEDKQPAK</sequence>
<reference evidence="1 2" key="1">
    <citation type="submission" date="2018-12" db="EMBL/GenBank/DDBJ databases">
        <title>Draft Genome Sequence of Chryseobacterium arthrosphaerae strain ED882-96 Isolated from the Blood of a Patient with Liver Cirrhosis in Taiwan.</title>
        <authorList>
            <person name="Lin J.-N."/>
            <person name="Lai C.-H."/>
            <person name="Yang C.-H."/>
            <person name="Huang Y.-H."/>
        </authorList>
    </citation>
    <scope>NUCLEOTIDE SEQUENCE [LARGE SCALE GENOMIC DNA]</scope>
    <source>
        <strain evidence="1 2">ED882-96</strain>
    </source>
</reference>
<comment type="caution">
    <text evidence="1">The sequence shown here is derived from an EMBL/GenBank/DDBJ whole genome shotgun (WGS) entry which is preliminary data.</text>
</comment>
<dbReference type="AlphaFoldDB" id="A0A432DY12"/>
<protein>
    <submittedName>
        <fullName evidence="1">TonB-dependent receptor</fullName>
    </submittedName>
</protein>
<proteinExistence type="predicted"/>
<dbReference type="SUPFAM" id="SSF56935">
    <property type="entry name" value="Porins"/>
    <property type="match status" value="1"/>
</dbReference>